<keyword evidence="3" id="KW-1185">Reference proteome</keyword>
<gene>
    <name evidence="2" type="ORF">CEPIT_LOCUS38167</name>
</gene>
<reference evidence="2" key="1">
    <citation type="submission" date="2022-07" db="EMBL/GenBank/DDBJ databases">
        <authorList>
            <person name="Macas J."/>
            <person name="Novak P."/>
            <person name="Neumann P."/>
        </authorList>
    </citation>
    <scope>NUCLEOTIDE SEQUENCE</scope>
</reference>
<feature type="domain" description="Reverse transcriptase" evidence="1">
    <location>
        <begin position="1"/>
        <end position="184"/>
    </location>
</feature>
<dbReference type="InterPro" id="IPR052343">
    <property type="entry name" value="Retrotransposon-Effector_Assoc"/>
</dbReference>
<comment type="caution">
    <text evidence="2">The sequence shown here is derived from an EMBL/GenBank/DDBJ whole genome shotgun (WGS) entry which is preliminary data.</text>
</comment>
<protein>
    <recommendedName>
        <fullName evidence="1">Reverse transcriptase domain-containing protein</fullName>
    </recommendedName>
</protein>
<name>A0AAV0FXU8_9ASTE</name>
<dbReference type="InterPro" id="IPR043502">
    <property type="entry name" value="DNA/RNA_pol_sf"/>
</dbReference>
<feature type="non-terminal residue" evidence="2">
    <location>
        <position position="184"/>
    </location>
</feature>
<dbReference type="Proteomes" id="UP001152523">
    <property type="component" value="Unassembled WGS sequence"/>
</dbReference>
<dbReference type="AlphaFoldDB" id="A0AAV0FXU8"/>
<organism evidence="2 3">
    <name type="scientific">Cuscuta epithymum</name>
    <dbReference type="NCBI Taxonomy" id="186058"/>
    <lineage>
        <taxon>Eukaryota</taxon>
        <taxon>Viridiplantae</taxon>
        <taxon>Streptophyta</taxon>
        <taxon>Embryophyta</taxon>
        <taxon>Tracheophyta</taxon>
        <taxon>Spermatophyta</taxon>
        <taxon>Magnoliopsida</taxon>
        <taxon>eudicotyledons</taxon>
        <taxon>Gunneridae</taxon>
        <taxon>Pentapetalae</taxon>
        <taxon>asterids</taxon>
        <taxon>lamiids</taxon>
        <taxon>Solanales</taxon>
        <taxon>Convolvulaceae</taxon>
        <taxon>Cuscuteae</taxon>
        <taxon>Cuscuta</taxon>
        <taxon>Cuscuta subgen. Cuscuta</taxon>
    </lineage>
</organism>
<dbReference type="EMBL" id="CAMAPF010001023">
    <property type="protein sequence ID" value="CAH9140209.1"/>
    <property type="molecule type" value="Genomic_DNA"/>
</dbReference>
<dbReference type="SUPFAM" id="SSF56672">
    <property type="entry name" value="DNA/RNA polymerases"/>
    <property type="match status" value="1"/>
</dbReference>
<dbReference type="PANTHER" id="PTHR46890:SF48">
    <property type="entry name" value="RNA-DIRECTED DNA POLYMERASE"/>
    <property type="match status" value="1"/>
</dbReference>
<accession>A0AAV0FXU8</accession>
<dbReference type="PROSITE" id="PS50878">
    <property type="entry name" value="RT_POL"/>
    <property type="match status" value="1"/>
</dbReference>
<dbReference type="PANTHER" id="PTHR46890">
    <property type="entry name" value="NON-LTR RETROLELEMENT REVERSE TRANSCRIPTASE-LIKE PROTEIN-RELATED"/>
    <property type="match status" value="1"/>
</dbReference>
<dbReference type="InterPro" id="IPR000477">
    <property type="entry name" value="RT_dom"/>
</dbReference>
<evidence type="ECO:0000313" key="3">
    <source>
        <dbReference type="Proteomes" id="UP001152523"/>
    </source>
</evidence>
<dbReference type="Pfam" id="PF00078">
    <property type="entry name" value="RVT_1"/>
    <property type="match status" value="1"/>
</dbReference>
<evidence type="ECO:0000313" key="2">
    <source>
        <dbReference type="EMBL" id="CAH9140209.1"/>
    </source>
</evidence>
<sequence length="184" mass="20548">MKGRDISEHILVAQEMINSIDKKIRGTNLVIKLDMAKAFDRLSWTFLKSILSKFGFSDSFISLVMGHLKATYFSVIINGVPKGFFQPGRGVKQGDPLSPFLFILATEALSRGLKDLMADNKIKPYWIGQCGFPVSHLSFADDILIFINGDARSLQNFKKFLGLYQRASGQAINFNKSNFVCGKT</sequence>
<proteinExistence type="predicted"/>
<evidence type="ECO:0000259" key="1">
    <source>
        <dbReference type="PROSITE" id="PS50878"/>
    </source>
</evidence>